<protein>
    <submittedName>
        <fullName evidence="2">Uncharacterized protein</fullName>
    </submittedName>
</protein>
<proteinExistence type="predicted"/>
<feature type="transmembrane region" description="Helical" evidence="1">
    <location>
        <begin position="23"/>
        <end position="44"/>
    </location>
</feature>
<organism evidence="2 3">
    <name type="scientific">Brevundimonas terrae</name>
    <dbReference type="NCBI Taxonomy" id="363631"/>
    <lineage>
        <taxon>Bacteria</taxon>
        <taxon>Pseudomonadati</taxon>
        <taxon>Pseudomonadota</taxon>
        <taxon>Alphaproteobacteria</taxon>
        <taxon>Caulobacterales</taxon>
        <taxon>Caulobacteraceae</taxon>
        <taxon>Brevundimonas</taxon>
    </lineage>
</organism>
<name>A0ABN0Y0Y2_9CAUL</name>
<dbReference type="Proteomes" id="UP001500791">
    <property type="component" value="Unassembled WGS sequence"/>
</dbReference>
<keyword evidence="1" id="KW-0812">Transmembrane</keyword>
<evidence type="ECO:0000313" key="3">
    <source>
        <dbReference type="Proteomes" id="UP001500791"/>
    </source>
</evidence>
<dbReference type="EMBL" id="BAAAEJ010000003">
    <property type="protein sequence ID" value="GAA0379461.1"/>
    <property type="molecule type" value="Genomic_DNA"/>
</dbReference>
<evidence type="ECO:0000313" key="2">
    <source>
        <dbReference type="EMBL" id="GAA0379461.1"/>
    </source>
</evidence>
<evidence type="ECO:0000256" key="1">
    <source>
        <dbReference type="SAM" id="Phobius"/>
    </source>
</evidence>
<comment type="caution">
    <text evidence="2">The sequence shown here is derived from an EMBL/GenBank/DDBJ whole genome shotgun (WGS) entry which is preliminary data.</text>
</comment>
<gene>
    <name evidence="2" type="ORF">GCM10009093_03080</name>
</gene>
<accession>A0ABN0Y0Y2</accession>
<feature type="transmembrane region" description="Helical" evidence="1">
    <location>
        <begin position="64"/>
        <end position="84"/>
    </location>
</feature>
<keyword evidence="1" id="KW-0472">Membrane</keyword>
<keyword evidence="1" id="KW-1133">Transmembrane helix</keyword>
<sequence>MLICHPHNFGLAESFLFPHLQSMSLTLTLILTALSVGLTILCGWRGAKPTDIMRAKPRMMPWRFLMLLFAALTMLLLIHVVSHITGNPKTIVY</sequence>
<keyword evidence="3" id="KW-1185">Reference proteome</keyword>
<reference evidence="2 3" key="1">
    <citation type="journal article" date="2019" name="Int. J. Syst. Evol. Microbiol.">
        <title>The Global Catalogue of Microorganisms (GCM) 10K type strain sequencing project: providing services to taxonomists for standard genome sequencing and annotation.</title>
        <authorList>
            <consortium name="The Broad Institute Genomics Platform"/>
            <consortium name="The Broad Institute Genome Sequencing Center for Infectious Disease"/>
            <person name="Wu L."/>
            <person name="Ma J."/>
        </authorList>
    </citation>
    <scope>NUCLEOTIDE SEQUENCE [LARGE SCALE GENOMIC DNA]</scope>
    <source>
        <strain evidence="2 3">JCM 13476</strain>
    </source>
</reference>